<evidence type="ECO:0000256" key="2">
    <source>
        <dbReference type="ARBA" id="ARBA00006432"/>
    </source>
</evidence>
<evidence type="ECO:0000256" key="8">
    <source>
        <dbReference type="ARBA" id="ARBA00022840"/>
    </source>
</evidence>
<dbReference type="PROSITE" id="PS51419">
    <property type="entry name" value="RAB"/>
    <property type="match status" value="1"/>
</dbReference>
<dbReference type="InterPro" id="IPR000873">
    <property type="entry name" value="AMP-dep_synth/lig_dom"/>
</dbReference>
<keyword evidence="11" id="KW-0449">Lipoprotein</keyword>
<dbReference type="Pfam" id="PF00501">
    <property type="entry name" value="AMP-binding"/>
    <property type="match status" value="1"/>
</dbReference>
<dbReference type="PRINTS" id="PR00449">
    <property type="entry name" value="RASTRNSFRMNG"/>
</dbReference>
<keyword evidence="5" id="KW-0488">Methylation</keyword>
<accession>A0A1J8RCE2</accession>
<dbReference type="Gene3D" id="3.40.50.300">
    <property type="entry name" value="P-loop containing nucleotide triphosphate hydrolases"/>
    <property type="match status" value="1"/>
</dbReference>
<dbReference type="InterPro" id="IPR042099">
    <property type="entry name" value="ANL_N_sf"/>
</dbReference>
<comment type="subcellular location">
    <subcellularLocation>
        <location evidence="1">Cell membrane</location>
        <topology evidence="1">Lipid-anchor</topology>
        <orientation evidence="1">Cytoplasmic side</orientation>
    </subcellularLocation>
</comment>
<comment type="catalytic activity">
    <reaction evidence="13">
        <text>a long-chain fatty acid + ATP + CoA = a long-chain fatty acyl-CoA + AMP + diphosphate</text>
        <dbReference type="Rhea" id="RHEA:15421"/>
        <dbReference type="ChEBI" id="CHEBI:30616"/>
        <dbReference type="ChEBI" id="CHEBI:33019"/>
        <dbReference type="ChEBI" id="CHEBI:57287"/>
        <dbReference type="ChEBI" id="CHEBI:57560"/>
        <dbReference type="ChEBI" id="CHEBI:83139"/>
        <dbReference type="ChEBI" id="CHEBI:456215"/>
        <dbReference type="EC" id="6.2.1.3"/>
    </reaction>
</comment>
<evidence type="ECO:0000256" key="12">
    <source>
        <dbReference type="ARBA" id="ARBA00023289"/>
    </source>
</evidence>
<comment type="similarity">
    <text evidence="2">Belongs to the ATP-dependent AMP-binding enzyme family.</text>
</comment>
<dbReference type="EMBL" id="LVVM01001037">
    <property type="protein sequence ID" value="OJA19442.1"/>
    <property type="molecule type" value="Genomic_DNA"/>
</dbReference>
<evidence type="ECO:0000256" key="13">
    <source>
        <dbReference type="ARBA" id="ARBA00036813"/>
    </source>
</evidence>
<reference evidence="16 17" key="1">
    <citation type="submission" date="2016-03" db="EMBL/GenBank/DDBJ databases">
        <title>Comparative genomics of the ectomycorrhizal sister species Rhizopogon vinicolor and Rhizopogon vesiculosus (Basidiomycota: Boletales) reveals a divergence of the mating type B locus.</title>
        <authorList>
            <person name="Mujic A.B."/>
            <person name="Kuo A."/>
            <person name="Tritt A."/>
            <person name="Lipzen A."/>
            <person name="Chen C."/>
            <person name="Johnson J."/>
            <person name="Sharma A."/>
            <person name="Barry K."/>
            <person name="Grigoriev I.V."/>
            <person name="Spatafora J.W."/>
        </authorList>
    </citation>
    <scope>NUCLEOTIDE SEQUENCE [LARGE SCALE GENOMIC DNA]</scope>
    <source>
        <strain evidence="16 17">AM-OR11-056</strain>
    </source>
</reference>
<organism evidence="16 17">
    <name type="scientific">Rhizopogon vesiculosus</name>
    <dbReference type="NCBI Taxonomy" id="180088"/>
    <lineage>
        <taxon>Eukaryota</taxon>
        <taxon>Fungi</taxon>
        <taxon>Dikarya</taxon>
        <taxon>Basidiomycota</taxon>
        <taxon>Agaricomycotina</taxon>
        <taxon>Agaricomycetes</taxon>
        <taxon>Agaricomycetidae</taxon>
        <taxon>Boletales</taxon>
        <taxon>Suillineae</taxon>
        <taxon>Rhizopogonaceae</taxon>
        <taxon>Rhizopogon</taxon>
    </lineage>
</organism>
<dbReference type="InterPro" id="IPR001806">
    <property type="entry name" value="Small_GTPase"/>
</dbReference>
<dbReference type="PANTHER" id="PTHR43272">
    <property type="entry name" value="LONG-CHAIN-FATTY-ACID--COA LIGASE"/>
    <property type="match status" value="1"/>
</dbReference>
<keyword evidence="6" id="KW-0436">Ligase</keyword>
<dbReference type="SMART" id="SM00174">
    <property type="entry name" value="RHO"/>
    <property type="match status" value="1"/>
</dbReference>
<evidence type="ECO:0000313" key="16">
    <source>
        <dbReference type="EMBL" id="OJA19442.1"/>
    </source>
</evidence>
<dbReference type="OrthoDB" id="1700726at2759"/>
<evidence type="ECO:0000256" key="4">
    <source>
        <dbReference type="ARBA" id="ARBA00022475"/>
    </source>
</evidence>
<evidence type="ECO:0000256" key="11">
    <source>
        <dbReference type="ARBA" id="ARBA00023288"/>
    </source>
</evidence>
<dbReference type="GO" id="GO:0005524">
    <property type="term" value="F:ATP binding"/>
    <property type="evidence" value="ECO:0007669"/>
    <property type="project" value="UniProtKB-KW"/>
</dbReference>
<evidence type="ECO:0000256" key="6">
    <source>
        <dbReference type="ARBA" id="ARBA00022598"/>
    </source>
</evidence>
<keyword evidence="17" id="KW-1185">Reference proteome</keyword>
<keyword evidence="10" id="KW-0472">Membrane</keyword>
<dbReference type="SMART" id="SM00175">
    <property type="entry name" value="RAB"/>
    <property type="match status" value="1"/>
</dbReference>
<evidence type="ECO:0000256" key="14">
    <source>
        <dbReference type="SAM" id="MobiDB-lite"/>
    </source>
</evidence>
<evidence type="ECO:0000256" key="3">
    <source>
        <dbReference type="ARBA" id="ARBA00010142"/>
    </source>
</evidence>
<dbReference type="PROSITE" id="PS51420">
    <property type="entry name" value="RHO"/>
    <property type="match status" value="1"/>
</dbReference>
<comment type="caution">
    <text evidence="16">The sequence shown here is derived from an EMBL/GenBank/DDBJ whole genome shotgun (WGS) entry which is preliminary data.</text>
</comment>
<dbReference type="GO" id="GO:0004467">
    <property type="term" value="F:long-chain fatty acid-CoA ligase activity"/>
    <property type="evidence" value="ECO:0007669"/>
    <property type="project" value="UniProtKB-EC"/>
</dbReference>
<evidence type="ECO:0000256" key="7">
    <source>
        <dbReference type="ARBA" id="ARBA00022741"/>
    </source>
</evidence>
<evidence type="ECO:0000256" key="5">
    <source>
        <dbReference type="ARBA" id="ARBA00022481"/>
    </source>
</evidence>
<dbReference type="PANTHER" id="PTHR43272:SF83">
    <property type="entry name" value="ACYL-COA SYNTHETASE LONG-CHAIN, ISOFORM J"/>
    <property type="match status" value="1"/>
</dbReference>
<evidence type="ECO:0000256" key="1">
    <source>
        <dbReference type="ARBA" id="ARBA00004342"/>
    </source>
</evidence>
<dbReference type="Gene3D" id="3.40.50.12780">
    <property type="entry name" value="N-terminal domain of ligase-like"/>
    <property type="match status" value="1"/>
</dbReference>
<dbReference type="GO" id="GO:0005525">
    <property type="term" value="F:GTP binding"/>
    <property type="evidence" value="ECO:0007669"/>
    <property type="project" value="UniProtKB-KW"/>
</dbReference>
<dbReference type="FunFam" id="3.40.50.300:FF:000983">
    <property type="entry name" value="Rho family GTPase"/>
    <property type="match status" value="1"/>
</dbReference>
<dbReference type="SUPFAM" id="SSF56801">
    <property type="entry name" value="Acetyl-CoA synthetase-like"/>
    <property type="match status" value="1"/>
</dbReference>
<dbReference type="InterPro" id="IPR020845">
    <property type="entry name" value="AMP-binding_CS"/>
</dbReference>
<dbReference type="GO" id="GO:0003924">
    <property type="term" value="F:GTPase activity"/>
    <property type="evidence" value="ECO:0007669"/>
    <property type="project" value="InterPro"/>
</dbReference>
<dbReference type="Pfam" id="PF00071">
    <property type="entry name" value="Ras"/>
    <property type="match status" value="1"/>
</dbReference>
<dbReference type="PROSITE" id="PS51421">
    <property type="entry name" value="RAS"/>
    <property type="match status" value="1"/>
</dbReference>
<sequence length="884" mass="96709">MNYKRNFFGKGSVEIATEDGSPIRRLAITADNLVTQPFEGIDIVPDVIDYAARTHGTRDAMGWRDIVDIHEEEKEVKKMVGGKEVTEKKTWKYFQLSDYRYLSFVDVQERVSALARGLLHHQITKDDVFNIYAQTSVNWQLMSHACTTIGIPVATAYDTLGESGLTHSLNEPNCVGVFTNGELLATLKNVLLNTPSVRFIVYDGDAKSSLLDDIRNVRENIVILSIDELRSIGAEQSSDGLKERRPSKDDVALIMYTSGTTGAPKGVVLTHGNVIASVGAVYKLLGHHLNNDDTYLAYLPLAHILEYIVELILFFVGMKTGYGRVKTLTDASVRKCKGDIATFCPSIMVGVPAVWEQIRKGIISKVNSSGSLKKSVFNGAMAAKKANVPVLSQLADAAVLNNIKLATGGRLRLALSGGAALSKETQEFLSIALVTMLQGYGMTESCGMCAILPPELMQYRSVGLPVPSVEIRLLDVPEAGYKSTNNPPQGEVCIRGPSVTKGYYKRDDLNNDETIFTKDGWLRTGDVGQWNADGTLSLIDRIKNLIKLQSGEYIALEQLESTYKSCNLVANICLYADAEAKQPLGIIIPHEVNLRHALQAKSVDVDATAQLSELCDNKAVHDLVLKECNAIGKKNGFKPMEILEAVILTADEWTPESGLVTAAQKVQRTKVAKRFEKEIKAAYGACGKTSLLCSFALGEFPKEYQPTIFENYVAEIRLDGKPVQLALWDTAGQEEYERLRPLSYSKSHVILIAFAIDTPDSLENVSVKWIEEVRSICGPTIPILLVGCKADLRPPPNSPDIGNFISREDAERVASDIGARAYKECSALKIEGVDDVFEAATRASMLMREGVPTASHHRRKSSGRSGVGSKGDTTGGSWKCCVVC</sequence>
<dbReference type="AlphaFoldDB" id="A0A1J8RCE2"/>
<protein>
    <recommendedName>
        <fullName evidence="15">AMP-dependent synthetase/ligase domain-containing protein</fullName>
    </recommendedName>
</protein>
<keyword evidence="8" id="KW-0067">ATP-binding</keyword>
<comment type="similarity">
    <text evidence="3">Belongs to the small GTPase superfamily. Rho family.</text>
</comment>
<proteinExistence type="inferred from homology"/>
<dbReference type="NCBIfam" id="TIGR00231">
    <property type="entry name" value="small_GTP"/>
    <property type="match status" value="1"/>
</dbReference>
<keyword evidence="4" id="KW-1003">Cell membrane</keyword>
<dbReference type="GO" id="GO:0005886">
    <property type="term" value="C:plasma membrane"/>
    <property type="evidence" value="ECO:0007669"/>
    <property type="project" value="UniProtKB-SubCell"/>
</dbReference>
<dbReference type="GO" id="GO:0005783">
    <property type="term" value="C:endoplasmic reticulum"/>
    <property type="evidence" value="ECO:0007669"/>
    <property type="project" value="TreeGrafter"/>
</dbReference>
<evidence type="ECO:0000256" key="9">
    <source>
        <dbReference type="ARBA" id="ARBA00023134"/>
    </source>
</evidence>
<keyword evidence="7" id="KW-0547">Nucleotide-binding</keyword>
<evidence type="ECO:0000256" key="10">
    <source>
        <dbReference type="ARBA" id="ARBA00023136"/>
    </source>
</evidence>
<dbReference type="STRING" id="180088.A0A1J8RCE2"/>
<dbReference type="GO" id="GO:0035336">
    <property type="term" value="P:long-chain fatty-acyl-CoA metabolic process"/>
    <property type="evidence" value="ECO:0007669"/>
    <property type="project" value="TreeGrafter"/>
</dbReference>
<dbReference type="InterPro" id="IPR027417">
    <property type="entry name" value="P-loop_NTPase"/>
</dbReference>
<feature type="region of interest" description="Disordered" evidence="14">
    <location>
        <begin position="848"/>
        <end position="874"/>
    </location>
</feature>
<dbReference type="SMART" id="SM00173">
    <property type="entry name" value="RAS"/>
    <property type="match status" value="1"/>
</dbReference>
<dbReference type="SUPFAM" id="SSF52540">
    <property type="entry name" value="P-loop containing nucleoside triphosphate hydrolases"/>
    <property type="match status" value="1"/>
</dbReference>
<feature type="domain" description="AMP-dependent synthetase/ligase" evidence="15">
    <location>
        <begin position="97"/>
        <end position="504"/>
    </location>
</feature>
<keyword evidence="9" id="KW-0342">GTP-binding</keyword>
<name>A0A1J8RCE2_9AGAM</name>
<dbReference type="Proteomes" id="UP000183567">
    <property type="component" value="Unassembled WGS sequence"/>
</dbReference>
<dbReference type="InterPro" id="IPR005225">
    <property type="entry name" value="Small_GTP-bd"/>
</dbReference>
<dbReference type="GO" id="GO:0005811">
    <property type="term" value="C:lipid droplet"/>
    <property type="evidence" value="ECO:0007669"/>
    <property type="project" value="TreeGrafter"/>
</dbReference>
<keyword evidence="12" id="KW-0636">Prenylation</keyword>
<evidence type="ECO:0000313" key="17">
    <source>
        <dbReference type="Proteomes" id="UP000183567"/>
    </source>
</evidence>
<dbReference type="PROSITE" id="PS00455">
    <property type="entry name" value="AMP_BINDING"/>
    <property type="match status" value="1"/>
</dbReference>
<evidence type="ECO:0000259" key="15">
    <source>
        <dbReference type="Pfam" id="PF00501"/>
    </source>
</evidence>
<gene>
    <name evidence="16" type="ORF">AZE42_04225</name>
</gene>